<feature type="domain" description="eCIS core" evidence="2">
    <location>
        <begin position="112"/>
        <end position="187"/>
    </location>
</feature>
<dbReference type="OrthoDB" id="9153660at2"/>
<dbReference type="InParanoid" id="C8XBH3"/>
<feature type="region of interest" description="Disordered" evidence="1">
    <location>
        <begin position="66"/>
        <end position="94"/>
    </location>
</feature>
<dbReference type="HOGENOM" id="CLU_519635_0_0_11"/>
<dbReference type="Pfam" id="PF14441">
    <property type="entry name" value="OTT_1508_deam"/>
    <property type="match status" value="1"/>
</dbReference>
<evidence type="ECO:0000256" key="1">
    <source>
        <dbReference type="SAM" id="MobiDB-lite"/>
    </source>
</evidence>
<reference evidence="3 4" key="2">
    <citation type="journal article" date="2010" name="Stand. Genomic Sci.">
        <title>Complete genome sequence of Nakamurella multipartita type strain (Y-104).</title>
        <authorList>
            <person name="Tice H."/>
            <person name="Mayilraj S."/>
            <person name="Sims D."/>
            <person name="Lapidus A."/>
            <person name="Nolan M."/>
            <person name="Lucas S."/>
            <person name="Glavina Del Rio T."/>
            <person name="Copeland A."/>
            <person name="Cheng J.F."/>
            <person name="Meincke L."/>
            <person name="Bruce D."/>
            <person name="Goodwin L."/>
            <person name="Pitluck S."/>
            <person name="Ivanova N."/>
            <person name="Mavromatis K."/>
            <person name="Ovchinnikova G."/>
            <person name="Pati A."/>
            <person name="Chen A."/>
            <person name="Palaniappan K."/>
            <person name="Land M."/>
            <person name="Hauser L."/>
            <person name="Chang Y.J."/>
            <person name="Jeffries C.D."/>
            <person name="Detter J.C."/>
            <person name="Brettin T."/>
            <person name="Rohde M."/>
            <person name="Goker M."/>
            <person name="Bristow J."/>
            <person name="Eisen J.A."/>
            <person name="Markowitz V."/>
            <person name="Hugenholtz P."/>
            <person name="Kyrpides N.C."/>
            <person name="Klenk H.P."/>
            <person name="Chen F."/>
        </authorList>
    </citation>
    <scope>NUCLEOTIDE SEQUENCE [LARGE SCALE GENOMIC DNA]</scope>
    <source>
        <strain evidence="4">ATCC 700099 / DSM 44233 / CIP 104796 / JCM 9543 / NBRC 105858 / Y-104</strain>
    </source>
</reference>
<accession>C8XBH3</accession>
<dbReference type="KEGG" id="nml:Namu_1026"/>
<dbReference type="Pfam" id="PF13699">
    <property type="entry name" value="eCIS_core"/>
    <property type="match status" value="1"/>
</dbReference>
<dbReference type="Proteomes" id="UP000002218">
    <property type="component" value="Chromosome"/>
</dbReference>
<dbReference type="STRING" id="479431.Namu_1026"/>
<gene>
    <name evidence="3" type="ordered locus">Namu_1026</name>
</gene>
<dbReference type="EMBL" id="CP001737">
    <property type="protein sequence ID" value="ACV77435.1"/>
    <property type="molecule type" value="Genomic_DNA"/>
</dbReference>
<evidence type="ECO:0000313" key="3">
    <source>
        <dbReference type="EMBL" id="ACV77435.1"/>
    </source>
</evidence>
<feature type="region of interest" description="Disordered" evidence="1">
    <location>
        <begin position="281"/>
        <end position="306"/>
    </location>
</feature>
<reference evidence="4" key="1">
    <citation type="submission" date="2009-09" db="EMBL/GenBank/DDBJ databases">
        <title>The complete genome of Nakamurella multipartita DSM 44233.</title>
        <authorList>
            <consortium name="US DOE Joint Genome Institute (JGI-PGF)"/>
            <person name="Lucas S."/>
            <person name="Copeland A."/>
            <person name="Lapidus A."/>
            <person name="Glavina del Rio T."/>
            <person name="Dalin E."/>
            <person name="Tice H."/>
            <person name="Bruce D."/>
            <person name="Goodwin L."/>
            <person name="Pitluck S."/>
            <person name="Kyrpides N."/>
            <person name="Mavromatis K."/>
            <person name="Ivanova N."/>
            <person name="Ovchinnikova G."/>
            <person name="Sims D."/>
            <person name="Meincke L."/>
            <person name="Brettin T."/>
            <person name="Detter J.C."/>
            <person name="Han C."/>
            <person name="Larimer F."/>
            <person name="Land M."/>
            <person name="Hauser L."/>
            <person name="Markowitz V."/>
            <person name="Cheng J.-F."/>
            <person name="Hugenholtz P."/>
            <person name="Woyke T."/>
            <person name="Wu D."/>
            <person name="Klenk H.-P."/>
            <person name="Eisen J.A."/>
        </authorList>
    </citation>
    <scope>NUCLEOTIDE SEQUENCE [LARGE SCALE GENOMIC DNA]</scope>
    <source>
        <strain evidence="4">ATCC 700099 / DSM 44233 / CIP 104796 / JCM 9543 / NBRC 105858 / Y-104</strain>
    </source>
</reference>
<evidence type="ECO:0000259" key="2">
    <source>
        <dbReference type="Pfam" id="PF13699"/>
    </source>
</evidence>
<organism evidence="3 4">
    <name type="scientific">Nakamurella multipartita (strain ATCC 700099 / DSM 44233 / CIP 104796 / JCM 9543 / NBRC 105858 / Y-104)</name>
    <name type="common">Microsphaera multipartita</name>
    <dbReference type="NCBI Taxonomy" id="479431"/>
    <lineage>
        <taxon>Bacteria</taxon>
        <taxon>Bacillati</taxon>
        <taxon>Actinomycetota</taxon>
        <taxon>Actinomycetes</taxon>
        <taxon>Nakamurellales</taxon>
        <taxon>Nakamurellaceae</taxon>
        <taxon>Nakamurella</taxon>
    </lineage>
</organism>
<dbReference type="AlphaFoldDB" id="C8XBH3"/>
<name>C8XBH3_NAKMY</name>
<evidence type="ECO:0000313" key="4">
    <source>
        <dbReference type="Proteomes" id="UP000002218"/>
    </source>
</evidence>
<protein>
    <recommendedName>
        <fullName evidence="2">eCIS core domain-containing protein</fullName>
    </recommendedName>
</protein>
<dbReference type="InterPro" id="IPR025295">
    <property type="entry name" value="eCIS_core_dom"/>
</dbReference>
<sequence length="582" mass="62285">MRTLERRPGVITATTEPADPVVPVASIAGRPEPVAGLTVGHADDPAERAADALADTAIERLRRATSTTPTVGVEPVPRPPAPSATPIVGRAGGPLDPGTSTLISARLGGGRPLPGPDRSRMEAAFGTGLSHVRLHDDPMAGRLNDAVAARAFTLGNDVFLGRGVDPTTRDGDQVLAHEIAHVLTERTGLHRLRRWWQPVPPPAPQPLTTLPPRSKKQPDGLRWEEVLKDPRGDVFRLVDGGGHGWEAIGPNAVWKQTDWNIVVDRTATWWYDATAGKWGRGDPPATHRRALDEERPPFAGPDLHGYPDARSVPVYVKAKYRLKPTSKKTRGPRGPGLRALDRTARVLMTDMPEASTPHLATAPIGGSLHVAGNTGNRHVTATDATRGLAALRGALDPGARLPEGRRARKDAIKLRALQSGDYRAHHAASNRGLGELSAALTAPPNWHNVGQSAGDAEHGEMTVLADLDRDLRAHPNPGPNPIVRDLGGVKLACGACKLAFEAYNQLIAAPLGYSIKVSGTHGGFYLGWRAPDVIWNHEAALAYVESNLPEGYLDDRGVLRGISDSSAGYHDPEESDSEWEEV</sequence>
<keyword evidence="4" id="KW-1185">Reference proteome</keyword>
<dbReference type="eggNOG" id="COG1361">
    <property type="taxonomic scope" value="Bacteria"/>
</dbReference>
<feature type="region of interest" description="Disordered" evidence="1">
    <location>
        <begin position="200"/>
        <end position="220"/>
    </location>
</feature>
<dbReference type="InterPro" id="IPR027796">
    <property type="entry name" value="OTT_1508_deam-like"/>
</dbReference>
<dbReference type="RefSeq" id="WP_015746349.1">
    <property type="nucleotide sequence ID" value="NC_013235.1"/>
</dbReference>
<proteinExistence type="predicted"/>